<sequence length="173" mass="19952">MLFNAIVTQLILPMVYVVIGDIFHIGNYLESPILKVFFNVGPRMCKLRCTRHAGCNAFNFVKSHLYCELLNTTQQAKVVDKEHYMYSEISTWTIESDACWPNYCSFGDTCVITNRDLPVCANIEKTEYIGCYKDDSDRHLKHEIKQNTENMSLAFCKQHCSGYRFGGLQVRIL</sequence>
<dbReference type="OrthoDB" id="6091680at2759"/>
<dbReference type="Proteomes" id="UP000507470">
    <property type="component" value="Unassembled WGS sequence"/>
</dbReference>
<name>A0A6J8DC52_MYTCO</name>
<reference evidence="2 3" key="1">
    <citation type="submission" date="2020-06" db="EMBL/GenBank/DDBJ databases">
        <authorList>
            <person name="Li R."/>
            <person name="Bekaert M."/>
        </authorList>
    </citation>
    <scope>NUCLEOTIDE SEQUENCE [LARGE SCALE GENOMIC DNA]</scope>
    <source>
        <strain evidence="3">wild</strain>
    </source>
</reference>
<keyword evidence="3" id="KW-1185">Reference proteome</keyword>
<evidence type="ECO:0000313" key="2">
    <source>
        <dbReference type="EMBL" id="CAC5405241.1"/>
    </source>
</evidence>
<evidence type="ECO:0000259" key="1">
    <source>
        <dbReference type="Pfam" id="PF00024"/>
    </source>
</evidence>
<protein>
    <recommendedName>
        <fullName evidence="1">Apple domain-containing protein</fullName>
    </recommendedName>
</protein>
<gene>
    <name evidence="2" type="ORF">MCOR_38952</name>
</gene>
<dbReference type="EMBL" id="CACVKT020007113">
    <property type="protein sequence ID" value="CAC5405241.1"/>
    <property type="molecule type" value="Genomic_DNA"/>
</dbReference>
<dbReference type="AlphaFoldDB" id="A0A6J8DC52"/>
<evidence type="ECO:0000313" key="3">
    <source>
        <dbReference type="Proteomes" id="UP000507470"/>
    </source>
</evidence>
<proteinExistence type="predicted"/>
<dbReference type="Gene3D" id="3.50.4.10">
    <property type="entry name" value="Hepatocyte Growth Factor"/>
    <property type="match status" value="1"/>
</dbReference>
<dbReference type="InterPro" id="IPR003609">
    <property type="entry name" value="Pan_app"/>
</dbReference>
<feature type="domain" description="Apple" evidence="1">
    <location>
        <begin position="25"/>
        <end position="86"/>
    </location>
</feature>
<dbReference type="Pfam" id="PF00024">
    <property type="entry name" value="PAN_1"/>
    <property type="match status" value="1"/>
</dbReference>
<organism evidence="2 3">
    <name type="scientific">Mytilus coruscus</name>
    <name type="common">Sea mussel</name>
    <dbReference type="NCBI Taxonomy" id="42192"/>
    <lineage>
        <taxon>Eukaryota</taxon>
        <taxon>Metazoa</taxon>
        <taxon>Spiralia</taxon>
        <taxon>Lophotrochozoa</taxon>
        <taxon>Mollusca</taxon>
        <taxon>Bivalvia</taxon>
        <taxon>Autobranchia</taxon>
        <taxon>Pteriomorphia</taxon>
        <taxon>Mytilida</taxon>
        <taxon>Mytiloidea</taxon>
        <taxon>Mytilidae</taxon>
        <taxon>Mytilinae</taxon>
        <taxon>Mytilus</taxon>
    </lineage>
</organism>
<accession>A0A6J8DC52</accession>